<sequence>MLKLPWAKGPAPAPRTADGEVYVMISKLELRSFRHVLPFLMASTAIRRQAVGSAGGVGHALAVEPTKKVFWTQSAWVDRKALMEFNSASPHKQIVEKYRPHMAGSVFSFFNTTVSTGLDWPEVHSRLAQEAAQRGEG</sequence>
<reference evidence="1" key="2">
    <citation type="submission" date="2020-09" db="EMBL/GenBank/DDBJ databases">
        <authorList>
            <person name="Sun Q."/>
            <person name="Zhou Y."/>
        </authorList>
    </citation>
    <scope>NUCLEOTIDE SEQUENCE</scope>
    <source>
        <strain evidence="1">CGMCC 4.7201</strain>
    </source>
</reference>
<organism evidence="1 2">
    <name type="scientific">Wenjunlia tyrosinilytica</name>
    <dbReference type="NCBI Taxonomy" id="1544741"/>
    <lineage>
        <taxon>Bacteria</taxon>
        <taxon>Bacillati</taxon>
        <taxon>Actinomycetota</taxon>
        <taxon>Actinomycetes</taxon>
        <taxon>Kitasatosporales</taxon>
        <taxon>Streptomycetaceae</taxon>
        <taxon>Wenjunlia</taxon>
    </lineage>
</organism>
<dbReference type="RefSeq" id="WP_189133353.1">
    <property type="nucleotide sequence ID" value="NZ_BMMS01000018.1"/>
</dbReference>
<protein>
    <recommendedName>
        <fullName evidence="3">DUF3291 domain-containing protein</fullName>
    </recommendedName>
</protein>
<gene>
    <name evidence="1" type="ORF">GCM10012280_42620</name>
</gene>
<evidence type="ECO:0000313" key="1">
    <source>
        <dbReference type="EMBL" id="GGO92439.1"/>
    </source>
</evidence>
<evidence type="ECO:0008006" key="3">
    <source>
        <dbReference type="Google" id="ProtNLM"/>
    </source>
</evidence>
<accession>A0A918E0B1</accession>
<dbReference type="AlphaFoldDB" id="A0A918E0B1"/>
<comment type="caution">
    <text evidence="1">The sequence shown here is derived from an EMBL/GenBank/DDBJ whole genome shotgun (WGS) entry which is preliminary data.</text>
</comment>
<keyword evidence="2" id="KW-1185">Reference proteome</keyword>
<reference evidence="1" key="1">
    <citation type="journal article" date="2014" name="Int. J. Syst. Evol. Microbiol.">
        <title>Complete genome sequence of Corynebacterium casei LMG S-19264T (=DSM 44701T), isolated from a smear-ripened cheese.</title>
        <authorList>
            <consortium name="US DOE Joint Genome Institute (JGI-PGF)"/>
            <person name="Walter F."/>
            <person name="Albersmeier A."/>
            <person name="Kalinowski J."/>
            <person name="Ruckert C."/>
        </authorList>
    </citation>
    <scope>NUCLEOTIDE SEQUENCE</scope>
    <source>
        <strain evidence="1">CGMCC 4.7201</strain>
    </source>
</reference>
<evidence type="ECO:0000313" key="2">
    <source>
        <dbReference type="Proteomes" id="UP000641932"/>
    </source>
</evidence>
<dbReference type="EMBL" id="BMMS01000018">
    <property type="protein sequence ID" value="GGO92439.1"/>
    <property type="molecule type" value="Genomic_DNA"/>
</dbReference>
<name>A0A918E0B1_9ACTN</name>
<proteinExistence type="predicted"/>
<dbReference type="Proteomes" id="UP000641932">
    <property type="component" value="Unassembled WGS sequence"/>
</dbReference>